<keyword evidence="4" id="KW-1185">Reference proteome</keyword>
<feature type="compositionally biased region" description="Low complexity" evidence="1">
    <location>
        <begin position="10"/>
        <end position="23"/>
    </location>
</feature>
<keyword evidence="2" id="KW-0812">Transmembrane</keyword>
<dbReference type="Proteomes" id="UP001285441">
    <property type="component" value="Unassembled WGS sequence"/>
</dbReference>
<feature type="region of interest" description="Disordered" evidence="1">
    <location>
        <begin position="1"/>
        <end position="24"/>
    </location>
</feature>
<reference evidence="3" key="1">
    <citation type="journal article" date="2023" name="Mol. Phylogenet. Evol.">
        <title>Genome-scale phylogeny and comparative genomics of the fungal order Sordariales.</title>
        <authorList>
            <person name="Hensen N."/>
            <person name="Bonometti L."/>
            <person name="Westerberg I."/>
            <person name="Brannstrom I.O."/>
            <person name="Guillou S."/>
            <person name="Cros-Aarteil S."/>
            <person name="Calhoun S."/>
            <person name="Haridas S."/>
            <person name="Kuo A."/>
            <person name="Mondo S."/>
            <person name="Pangilinan J."/>
            <person name="Riley R."/>
            <person name="LaButti K."/>
            <person name="Andreopoulos B."/>
            <person name="Lipzen A."/>
            <person name="Chen C."/>
            <person name="Yan M."/>
            <person name="Daum C."/>
            <person name="Ng V."/>
            <person name="Clum A."/>
            <person name="Steindorff A."/>
            <person name="Ohm R.A."/>
            <person name="Martin F."/>
            <person name="Silar P."/>
            <person name="Natvig D.O."/>
            <person name="Lalanne C."/>
            <person name="Gautier V."/>
            <person name="Ament-Velasquez S.L."/>
            <person name="Kruys A."/>
            <person name="Hutchinson M.I."/>
            <person name="Powell A.J."/>
            <person name="Barry K."/>
            <person name="Miller A.N."/>
            <person name="Grigoriev I.V."/>
            <person name="Debuchy R."/>
            <person name="Gladieux P."/>
            <person name="Hiltunen Thoren M."/>
            <person name="Johannesson H."/>
        </authorList>
    </citation>
    <scope>NUCLEOTIDE SEQUENCE</scope>
    <source>
        <strain evidence="3">CBS 232.78</strain>
    </source>
</reference>
<reference evidence="3" key="2">
    <citation type="submission" date="2023-06" db="EMBL/GenBank/DDBJ databases">
        <authorList>
            <consortium name="Lawrence Berkeley National Laboratory"/>
            <person name="Haridas S."/>
            <person name="Hensen N."/>
            <person name="Bonometti L."/>
            <person name="Westerberg I."/>
            <person name="Brannstrom I.O."/>
            <person name="Guillou S."/>
            <person name="Cros-Aarteil S."/>
            <person name="Calhoun S."/>
            <person name="Kuo A."/>
            <person name="Mondo S."/>
            <person name="Pangilinan J."/>
            <person name="Riley R."/>
            <person name="LaButti K."/>
            <person name="Andreopoulos B."/>
            <person name="Lipzen A."/>
            <person name="Chen C."/>
            <person name="Yanf M."/>
            <person name="Daum C."/>
            <person name="Ng V."/>
            <person name="Clum A."/>
            <person name="Steindorff A."/>
            <person name="Ohm R."/>
            <person name="Martin F."/>
            <person name="Silar P."/>
            <person name="Natvig D."/>
            <person name="Lalanne C."/>
            <person name="Gautier V."/>
            <person name="Ament-velasquez S.L."/>
            <person name="Kruys A."/>
            <person name="Hutchinson M.I."/>
            <person name="Powell A.J."/>
            <person name="Barry K."/>
            <person name="Miller A.N."/>
            <person name="Grigoriev I.V."/>
            <person name="Debuchy R."/>
            <person name="Gladieux P."/>
            <person name="Thoren M.H."/>
            <person name="Johannesson H."/>
        </authorList>
    </citation>
    <scope>NUCLEOTIDE SEQUENCE</scope>
    <source>
        <strain evidence="3">CBS 232.78</strain>
    </source>
</reference>
<evidence type="ECO:0000256" key="1">
    <source>
        <dbReference type="SAM" id="MobiDB-lite"/>
    </source>
</evidence>
<accession>A0AAE0U4F4</accession>
<organism evidence="3 4">
    <name type="scientific">Podospora didyma</name>
    <dbReference type="NCBI Taxonomy" id="330526"/>
    <lineage>
        <taxon>Eukaryota</taxon>
        <taxon>Fungi</taxon>
        <taxon>Dikarya</taxon>
        <taxon>Ascomycota</taxon>
        <taxon>Pezizomycotina</taxon>
        <taxon>Sordariomycetes</taxon>
        <taxon>Sordariomycetidae</taxon>
        <taxon>Sordariales</taxon>
        <taxon>Podosporaceae</taxon>
        <taxon>Podospora</taxon>
    </lineage>
</organism>
<feature type="transmembrane region" description="Helical" evidence="2">
    <location>
        <begin position="30"/>
        <end position="49"/>
    </location>
</feature>
<comment type="caution">
    <text evidence="3">The sequence shown here is derived from an EMBL/GenBank/DDBJ whole genome shotgun (WGS) entry which is preliminary data.</text>
</comment>
<sequence>MDHSRAAMGATATTATSSSASSTFRPLLRRPSVIALTVAVAGAGLGLGFKHVATTMRNNELAQKQNSSNFYVSVDRSGGGI</sequence>
<name>A0AAE0U4F4_9PEZI</name>
<proteinExistence type="predicted"/>
<dbReference type="EMBL" id="JAULSW010000002">
    <property type="protein sequence ID" value="KAK3390427.1"/>
    <property type="molecule type" value="Genomic_DNA"/>
</dbReference>
<keyword evidence="2" id="KW-0472">Membrane</keyword>
<dbReference type="AlphaFoldDB" id="A0AAE0U4F4"/>
<evidence type="ECO:0000256" key="2">
    <source>
        <dbReference type="SAM" id="Phobius"/>
    </source>
</evidence>
<evidence type="ECO:0000313" key="3">
    <source>
        <dbReference type="EMBL" id="KAK3390427.1"/>
    </source>
</evidence>
<gene>
    <name evidence="3" type="ORF">B0H63DRAFT_465591</name>
</gene>
<keyword evidence="2" id="KW-1133">Transmembrane helix</keyword>
<protein>
    <submittedName>
        <fullName evidence="3">Uncharacterized protein</fullName>
    </submittedName>
</protein>
<evidence type="ECO:0000313" key="4">
    <source>
        <dbReference type="Proteomes" id="UP001285441"/>
    </source>
</evidence>